<reference evidence="1 2" key="1">
    <citation type="submission" date="2016-02" db="EMBL/GenBank/DDBJ databases">
        <authorList>
            <person name="Wen L."/>
            <person name="He K."/>
            <person name="Yang H."/>
        </authorList>
    </citation>
    <scope>NUCLEOTIDE SEQUENCE [LARGE SCALE GENOMIC DNA]</scope>
    <source>
        <strain evidence="1">Trichococcus_R210</strain>
    </source>
</reference>
<organism evidence="1 2">
    <name type="scientific">Trichococcus ilyis</name>
    <dbReference type="NCBI Taxonomy" id="640938"/>
    <lineage>
        <taxon>Bacteria</taxon>
        <taxon>Bacillati</taxon>
        <taxon>Bacillota</taxon>
        <taxon>Bacilli</taxon>
        <taxon>Lactobacillales</taxon>
        <taxon>Carnobacteriaceae</taxon>
        <taxon>Trichococcus</taxon>
    </lineage>
</organism>
<proteinExistence type="predicted"/>
<name>A0A143Z5Z7_9LACT</name>
<sequence>MSADNKIFPANINLTGKNDHRQHGIARQTHFGGLFCFEFEPRINQSYR</sequence>
<protein>
    <submittedName>
        <fullName evidence="1">Uncharacterized protein</fullName>
    </submittedName>
</protein>
<dbReference type="EMBL" id="FJNB01000021">
    <property type="protein sequence ID" value="CZR07093.1"/>
    <property type="molecule type" value="Genomic_DNA"/>
</dbReference>
<accession>A0A143Z5Z7</accession>
<evidence type="ECO:0000313" key="1">
    <source>
        <dbReference type="EMBL" id="CZR07093.1"/>
    </source>
</evidence>
<dbReference type="Proteomes" id="UP000076878">
    <property type="component" value="Unassembled WGS sequence"/>
</dbReference>
<dbReference type="AlphaFoldDB" id="A0A143Z5Z7"/>
<gene>
    <name evidence="1" type="ORF">TR210_2396</name>
</gene>
<evidence type="ECO:0000313" key="2">
    <source>
        <dbReference type="Proteomes" id="UP000076878"/>
    </source>
</evidence>